<organism evidence="1 2">
    <name type="scientific">Mycoplasmopsis felifaucium</name>
    <dbReference type="NCBI Taxonomy" id="35768"/>
    <lineage>
        <taxon>Bacteria</taxon>
        <taxon>Bacillati</taxon>
        <taxon>Mycoplasmatota</taxon>
        <taxon>Mycoplasmoidales</taxon>
        <taxon>Metamycoplasmataceae</taxon>
        <taxon>Mycoplasmopsis</taxon>
    </lineage>
</organism>
<dbReference type="Proteomes" id="UP001477443">
    <property type="component" value="Chromosome"/>
</dbReference>
<keyword evidence="2" id="KW-1185">Reference proteome</keyword>
<dbReference type="EMBL" id="CP148067">
    <property type="protein sequence ID" value="WXL29216.1"/>
    <property type="molecule type" value="Genomic_DNA"/>
</dbReference>
<evidence type="ECO:0000313" key="1">
    <source>
        <dbReference type="EMBL" id="WXL29216.1"/>
    </source>
</evidence>
<accession>A0ABZ2RSY8</accession>
<proteinExistence type="predicted"/>
<reference evidence="1" key="1">
    <citation type="submission" date="2024-03" db="EMBL/GenBank/DDBJ databases">
        <title>Complete genome sequence of Mycoplasma felifaucium Z921 isolated from the trachea of a cheetah.</title>
        <authorList>
            <person name="Spergser J."/>
        </authorList>
    </citation>
    <scope>NUCLEOTIDE SEQUENCE [LARGE SCALE GENOMIC DNA]</scope>
    <source>
        <strain evidence="1">Z921</strain>
    </source>
</reference>
<gene>
    <name evidence="1" type="ORF">WG617_01010</name>
</gene>
<protein>
    <submittedName>
        <fullName evidence="1">Uncharacterized protein</fullName>
    </submittedName>
</protein>
<name>A0ABZ2RSY8_9BACT</name>
<sequence>MFNNKKEPEKLKYPDKEAYLNKNMFDSLLKYDKEFASDYLQFCNLLPEEKDIVENDPELVELLETISLENNNKIDLIDSSFSQILENKINTFDPKKHKDSLNIIYRKLSFNSNQLGGLLEIDHDVDVEEGSIFSDQTVSFDNTTEIIVNAVDLGK</sequence>
<evidence type="ECO:0000313" key="2">
    <source>
        <dbReference type="Proteomes" id="UP001477443"/>
    </source>
</evidence>
<dbReference type="RefSeq" id="WP_338822833.1">
    <property type="nucleotide sequence ID" value="NZ_CP148067.1"/>
</dbReference>